<evidence type="ECO:0000313" key="1">
    <source>
        <dbReference type="EMBL" id="KUJ17860.1"/>
    </source>
</evidence>
<dbReference type="AlphaFoldDB" id="A0A194XCG4"/>
<proteinExistence type="predicted"/>
<dbReference type="RefSeq" id="XP_018072215.1">
    <property type="nucleotide sequence ID" value="XM_018222438.1"/>
</dbReference>
<organism evidence="1 2">
    <name type="scientific">Mollisia scopiformis</name>
    <name type="common">Conifer needle endophyte fungus</name>
    <name type="synonym">Phialocephala scopiformis</name>
    <dbReference type="NCBI Taxonomy" id="149040"/>
    <lineage>
        <taxon>Eukaryota</taxon>
        <taxon>Fungi</taxon>
        <taxon>Dikarya</taxon>
        <taxon>Ascomycota</taxon>
        <taxon>Pezizomycotina</taxon>
        <taxon>Leotiomycetes</taxon>
        <taxon>Helotiales</taxon>
        <taxon>Mollisiaceae</taxon>
        <taxon>Mollisia</taxon>
    </lineage>
</organism>
<protein>
    <submittedName>
        <fullName evidence="1">Uncharacterized protein</fullName>
    </submittedName>
</protein>
<keyword evidence="2" id="KW-1185">Reference proteome</keyword>
<sequence length="151" mass="17429">MRLWMLQTNTTRIMHRVCVPHRALAYLLPPLYEIYRLELCIATTSTLQTTPPRSLQAIISHQLCKRHLLERCKPSHHIYSANNTSSNSTYYIVMNSFVGGGLPWEMENIDQLDAVKQSQFCGWIRSWYGGNWKTTLWVAAIMDQASAFILP</sequence>
<dbReference type="KEGG" id="psco:LY89DRAFT_780994"/>
<dbReference type="GeneID" id="28832164"/>
<gene>
    <name evidence="1" type="ORF">LY89DRAFT_780994</name>
</gene>
<dbReference type="Proteomes" id="UP000070700">
    <property type="component" value="Unassembled WGS sequence"/>
</dbReference>
<dbReference type="InParanoid" id="A0A194XCG4"/>
<name>A0A194XCG4_MOLSC</name>
<reference evidence="1 2" key="1">
    <citation type="submission" date="2015-10" db="EMBL/GenBank/DDBJ databases">
        <title>Full genome of DAOMC 229536 Phialocephala scopiformis, a fungal endophyte of spruce producing the potent anti-insectan compound rugulosin.</title>
        <authorList>
            <consortium name="DOE Joint Genome Institute"/>
            <person name="Walker A.K."/>
            <person name="Frasz S.L."/>
            <person name="Seifert K.A."/>
            <person name="Miller J.D."/>
            <person name="Mondo S.J."/>
            <person name="Labutti K."/>
            <person name="Lipzen A."/>
            <person name="Dockter R."/>
            <person name="Kennedy M."/>
            <person name="Grigoriev I.V."/>
            <person name="Spatafora J.W."/>
        </authorList>
    </citation>
    <scope>NUCLEOTIDE SEQUENCE [LARGE SCALE GENOMIC DNA]</scope>
    <source>
        <strain evidence="1 2">CBS 120377</strain>
    </source>
</reference>
<accession>A0A194XCG4</accession>
<evidence type="ECO:0000313" key="2">
    <source>
        <dbReference type="Proteomes" id="UP000070700"/>
    </source>
</evidence>
<dbReference type="EMBL" id="KQ947413">
    <property type="protein sequence ID" value="KUJ17860.1"/>
    <property type="molecule type" value="Genomic_DNA"/>
</dbReference>